<dbReference type="EMBL" id="QVMU01000002">
    <property type="protein sequence ID" value="RJX74258.1"/>
    <property type="molecule type" value="Genomic_DNA"/>
</dbReference>
<reference evidence="2 3" key="1">
    <citation type="submission" date="2018-08" db="EMBL/GenBank/DDBJ databases">
        <title>Vibrio isolated from the Eastern China Marginal Seas.</title>
        <authorList>
            <person name="Li Y."/>
        </authorList>
    </citation>
    <scope>NUCLEOTIDE SEQUENCE [LARGE SCALE GENOMIC DNA]</scope>
    <source>
        <strain evidence="2 3">BEI233</strain>
    </source>
</reference>
<evidence type="ECO:0000313" key="3">
    <source>
        <dbReference type="Proteomes" id="UP000273252"/>
    </source>
</evidence>
<dbReference type="InterPro" id="IPR022069">
    <property type="entry name" value="DUF3622"/>
</dbReference>
<feature type="compositionally biased region" description="Basic and acidic residues" evidence="1">
    <location>
        <begin position="65"/>
        <end position="95"/>
    </location>
</feature>
<gene>
    <name evidence="2" type="ORF">DZ860_03755</name>
</gene>
<keyword evidence="3" id="KW-1185">Reference proteome</keyword>
<accession>A0A3A6QSG7</accession>
<organism evidence="2 3">
    <name type="scientific">Vibrio sinensis</name>
    <dbReference type="NCBI Taxonomy" id="2302434"/>
    <lineage>
        <taxon>Bacteria</taxon>
        <taxon>Pseudomonadati</taxon>
        <taxon>Pseudomonadota</taxon>
        <taxon>Gammaproteobacteria</taxon>
        <taxon>Vibrionales</taxon>
        <taxon>Vibrionaceae</taxon>
        <taxon>Vibrio</taxon>
    </lineage>
</organism>
<dbReference type="Proteomes" id="UP000273252">
    <property type="component" value="Unassembled WGS sequence"/>
</dbReference>
<proteinExistence type="predicted"/>
<comment type="caution">
    <text evidence="2">The sequence shown here is derived from an EMBL/GenBank/DDBJ whole genome shotgun (WGS) entry which is preliminary data.</text>
</comment>
<dbReference type="RefSeq" id="WP_120029594.1">
    <property type="nucleotide sequence ID" value="NZ_QVMU01000002.1"/>
</dbReference>
<sequence length="108" mass="12644">MSKNKKFAIRVTEKRNAWTAEITRQVTSRKTVVSKREAGFESAELAQAWAEKELAGFVQNQVVRNERKGQQRQERQEREERQAREAAERRARYEAAAEAEEEFEDDAE</sequence>
<evidence type="ECO:0000313" key="2">
    <source>
        <dbReference type="EMBL" id="RJX74258.1"/>
    </source>
</evidence>
<feature type="region of interest" description="Disordered" evidence="1">
    <location>
        <begin position="65"/>
        <end position="108"/>
    </location>
</feature>
<protein>
    <submittedName>
        <fullName evidence="2">DUF3622 domain-containing protein</fullName>
    </submittedName>
</protein>
<feature type="compositionally biased region" description="Acidic residues" evidence="1">
    <location>
        <begin position="97"/>
        <end position="108"/>
    </location>
</feature>
<dbReference type="Pfam" id="PF12286">
    <property type="entry name" value="DUF3622"/>
    <property type="match status" value="1"/>
</dbReference>
<name>A0A3A6QSG7_9VIBR</name>
<dbReference type="OrthoDB" id="5905915at2"/>
<evidence type="ECO:0000256" key="1">
    <source>
        <dbReference type="SAM" id="MobiDB-lite"/>
    </source>
</evidence>
<dbReference type="AlphaFoldDB" id="A0A3A6QSG7"/>